<dbReference type="Proteomes" id="UP001210925">
    <property type="component" value="Unassembled WGS sequence"/>
</dbReference>
<dbReference type="SUPFAM" id="SSF56112">
    <property type="entry name" value="Protein kinase-like (PK-like)"/>
    <property type="match status" value="1"/>
</dbReference>
<accession>A0AAD5UIV6</accession>
<keyword evidence="4" id="KW-1185">Reference proteome</keyword>
<feature type="domain" description="Protein kinase" evidence="2">
    <location>
        <begin position="1"/>
        <end position="212"/>
    </location>
</feature>
<dbReference type="InterPro" id="IPR011009">
    <property type="entry name" value="Kinase-like_dom_sf"/>
</dbReference>
<dbReference type="InterPro" id="IPR000719">
    <property type="entry name" value="Prot_kinase_dom"/>
</dbReference>
<dbReference type="SMART" id="SM00220">
    <property type="entry name" value="S_TKc"/>
    <property type="match status" value="1"/>
</dbReference>
<feature type="compositionally biased region" description="Basic and acidic residues" evidence="1">
    <location>
        <begin position="267"/>
        <end position="276"/>
    </location>
</feature>
<dbReference type="GO" id="GO:0004672">
    <property type="term" value="F:protein kinase activity"/>
    <property type="evidence" value="ECO:0007669"/>
    <property type="project" value="InterPro"/>
</dbReference>
<evidence type="ECO:0000259" key="2">
    <source>
        <dbReference type="PROSITE" id="PS50011"/>
    </source>
</evidence>
<name>A0AAD5UIV6_9FUNG</name>
<dbReference type="GO" id="GO:0005524">
    <property type="term" value="F:ATP binding"/>
    <property type="evidence" value="ECO:0007669"/>
    <property type="project" value="InterPro"/>
</dbReference>
<dbReference type="Gene3D" id="1.10.510.10">
    <property type="entry name" value="Transferase(Phosphotransferase) domain 1"/>
    <property type="match status" value="1"/>
</dbReference>
<dbReference type="PANTHER" id="PTHR24347">
    <property type="entry name" value="SERINE/THREONINE-PROTEIN KINASE"/>
    <property type="match status" value="1"/>
</dbReference>
<comment type="caution">
    <text evidence="3">The sequence shown here is derived from an EMBL/GenBank/DDBJ whole genome shotgun (WGS) entry which is preliminary data.</text>
</comment>
<evidence type="ECO:0000313" key="4">
    <source>
        <dbReference type="Proteomes" id="UP001210925"/>
    </source>
</evidence>
<protein>
    <recommendedName>
        <fullName evidence="2">Protein kinase domain-containing protein</fullName>
    </recommendedName>
</protein>
<sequence length="315" mass="35679">MRGKEQMILNEINILKKISKGHKNVITLYDYFETPNNLLDLCIGGELFDRIIERGQFYEKDAAKIIKAVVDALRYLHQNNIPENLLFKNKEHDSDIVVADFGLAVILEHPDQKYGTRTSCGTPEMILKLGHGKPVDLWALGVMAFFLLSGCLPFENEDEIMEKHNNCNAIYTFEPTIWGGVSSNAKDFIQKLIVVDEQQRLTAEQAFHHKWLCDEAGEHHGVEDLLPRVRKGFDARKMFKKAIDVVKAVNKLSMHNIYSAKSSGHSSRSDIAREEGYSPTEKSFLNVPGFISREGSFKDTSEPITVTLKVVPDNK</sequence>
<reference evidence="3" key="1">
    <citation type="submission" date="2020-05" db="EMBL/GenBank/DDBJ databases">
        <title>Phylogenomic resolution of chytrid fungi.</title>
        <authorList>
            <person name="Stajich J.E."/>
            <person name="Amses K."/>
            <person name="Simmons R."/>
            <person name="Seto K."/>
            <person name="Myers J."/>
            <person name="Bonds A."/>
            <person name="Quandt C.A."/>
            <person name="Barry K."/>
            <person name="Liu P."/>
            <person name="Grigoriev I."/>
            <person name="Longcore J.E."/>
            <person name="James T.Y."/>
        </authorList>
    </citation>
    <scope>NUCLEOTIDE SEQUENCE</scope>
    <source>
        <strain evidence="3">PLAUS21</strain>
    </source>
</reference>
<feature type="region of interest" description="Disordered" evidence="1">
    <location>
        <begin position="261"/>
        <end position="280"/>
    </location>
</feature>
<dbReference type="Pfam" id="PF00069">
    <property type="entry name" value="Pkinase"/>
    <property type="match status" value="1"/>
</dbReference>
<dbReference type="EMBL" id="JADGKB010000041">
    <property type="protein sequence ID" value="KAJ3257202.1"/>
    <property type="molecule type" value="Genomic_DNA"/>
</dbReference>
<dbReference type="AlphaFoldDB" id="A0AAD5UIV6"/>
<gene>
    <name evidence="3" type="ORF">HK103_004900</name>
</gene>
<organism evidence="3 4">
    <name type="scientific">Boothiomyces macroporosus</name>
    <dbReference type="NCBI Taxonomy" id="261099"/>
    <lineage>
        <taxon>Eukaryota</taxon>
        <taxon>Fungi</taxon>
        <taxon>Fungi incertae sedis</taxon>
        <taxon>Chytridiomycota</taxon>
        <taxon>Chytridiomycota incertae sedis</taxon>
        <taxon>Chytridiomycetes</taxon>
        <taxon>Rhizophydiales</taxon>
        <taxon>Terramycetaceae</taxon>
        <taxon>Boothiomyces</taxon>
    </lineage>
</organism>
<dbReference type="PROSITE" id="PS50011">
    <property type="entry name" value="PROTEIN_KINASE_DOM"/>
    <property type="match status" value="1"/>
</dbReference>
<dbReference type="Gene3D" id="3.30.200.20">
    <property type="entry name" value="Phosphorylase Kinase, domain 1"/>
    <property type="match status" value="1"/>
</dbReference>
<proteinExistence type="predicted"/>
<evidence type="ECO:0000313" key="3">
    <source>
        <dbReference type="EMBL" id="KAJ3257202.1"/>
    </source>
</evidence>
<evidence type="ECO:0000256" key="1">
    <source>
        <dbReference type="SAM" id="MobiDB-lite"/>
    </source>
</evidence>